<evidence type="ECO:0000313" key="3">
    <source>
        <dbReference type="Proteomes" id="UP000295184"/>
    </source>
</evidence>
<dbReference type="Gene3D" id="2.40.50.1020">
    <property type="entry name" value="LytTr DNA-binding domain"/>
    <property type="match status" value="1"/>
</dbReference>
<dbReference type="GO" id="GO:0003677">
    <property type="term" value="F:DNA binding"/>
    <property type="evidence" value="ECO:0007669"/>
    <property type="project" value="InterPro"/>
</dbReference>
<dbReference type="InterPro" id="IPR011006">
    <property type="entry name" value="CheY-like_superfamily"/>
</dbReference>
<dbReference type="InterPro" id="IPR007492">
    <property type="entry name" value="LytTR_DNA-bd_dom"/>
</dbReference>
<dbReference type="GeneID" id="97382022"/>
<dbReference type="EMBL" id="SLUM01000037">
    <property type="protein sequence ID" value="TCL53347.1"/>
    <property type="molecule type" value="Genomic_DNA"/>
</dbReference>
<dbReference type="RefSeq" id="WP_058963192.1">
    <property type="nucleotide sequence ID" value="NZ_CABKVM010000013.1"/>
</dbReference>
<dbReference type="Gene3D" id="3.40.50.2300">
    <property type="match status" value="1"/>
</dbReference>
<evidence type="ECO:0000313" key="2">
    <source>
        <dbReference type="EMBL" id="TCL53347.1"/>
    </source>
</evidence>
<dbReference type="PANTHER" id="PTHR37299:SF1">
    <property type="entry name" value="STAGE 0 SPORULATION PROTEIN A HOMOLOG"/>
    <property type="match status" value="1"/>
</dbReference>
<dbReference type="Proteomes" id="UP000295184">
    <property type="component" value="Unassembled WGS sequence"/>
</dbReference>
<accession>A0A4R1QJQ0</accession>
<dbReference type="GO" id="GO:0000156">
    <property type="term" value="F:phosphorelay response regulator activity"/>
    <property type="evidence" value="ECO:0007669"/>
    <property type="project" value="InterPro"/>
</dbReference>
<dbReference type="STRING" id="1650663.GCA_001486665_00695"/>
<dbReference type="PANTHER" id="PTHR37299">
    <property type="entry name" value="TRANSCRIPTIONAL REGULATOR-RELATED"/>
    <property type="match status" value="1"/>
</dbReference>
<gene>
    <name evidence="2" type="ORF">EDD77_13716</name>
</gene>
<dbReference type="AlphaFoldDB" id="A0A4R1QJQ0"/>
<organism evidence="2 3">
    <name type="scientific">Allofournierella massiliensis</name>
    <dbReference type="NCBI Taxonomy" id="1650663"/>
    <lineage>
        <taxon>Bacteria</taxon>
        <taxon>Bacillati</taxon>
        <taxon>Bacillota</taxon>
        <taxon>Clostridia</taxon>
        <taxon>Eubacteriales</taxon>
        <taxon>Oscillospiraceae</taxon>
        <taxon>Allofournierella</taxon>
    </lineage>
</organism>
<dbReference type="SMART" id="SM00850">
    <property type="entry name" value="LytTR"/>
    <property type="match status" value="1"/>
</dbReference>
<reference evidence="2 3" key="1">
    <citation type="submission" date="2019-03" db="EMBL/GenBank/DDBJ databases">
        <title>Genomic Encyclopedia of Type Strains, Phase IV (KMG-IV): sequencing the most valuable type-strain genomes for metagenomic binning, comparative biology and taxonomic classification.</title>
        <authorList>
            <person name="Goeker M."/>
        </authorList>
    </citation>
    <scope>NUCLEOTIDE SEQUENCE [LARGE SCALE GENOMIC DNA]</scope>
    <source>
        <strain evidence="2 3">DSM 100451</strain>
    </source>
</reference>
<dbReference type="Pfam" id="PF04397">
    <property type="entry name" value="LytTR"/>
    <property type="match status" value="1"/>
</dbReference>
<dbReference type="InterPro" id="IPR046947">
    <property type="entry name" value="LytR-like"/>
</dbReference>
<dbReference type="OrthoDB" id="1839448at2"/>
<proteinExistence type="predicted"/>
<dbReference type="PROSITE" id="PS50930">
    <property type="entry name" value="HTH_LYTTR"/>
    <property type="match status" value="1"/>
</dbReference>
<feature type="domain" description="HTH LytTR-type" evidence="1">
    <location>
        <begin position="130"/>
        <end position="229"/>
    </location>
</feature>
<name>A0A4R1QJQ0_9FIRM</name>
<protein>
    <submittedName>
        <fullName evidence="2">LytTR family two component transcriptional regulator</fullName>
    </submittedName>
</protein>
<evidence type="ECO:0000259" key="1">
    <source>
        <dbReference type="PROSITE" id="PS50930"/>
    </source>
</evidence>
<comment type="caution">
    <text evidence="2">The sequence shown here is derived from an EMBL/GenBank/DDBJ whole genome shotgun (WGS) entry which is preliminary data.</text>
</comment>
<sequence length="242" mass="27628">MIRYIALCGRDRQENSQMLRGLAPLKKRGGLEFVCFESSRTLLDEYARGRRFDLILLDVGDDGAGLSAAIQLHRLHPAMSLILLAGSDRWAIPGYRTRACGYLVRPFSGALLQEEVWQALTHCETPDFYYSFTSEEGTVQIKHSEIYYFESDVRRITLVGESASYQFSGQISQIAQQMEPFGFARTHKSYVVNLLHVENLFREVLTLANGSQVPCSRMHHQEVARRIRDRQPSTELWAPPRS</sequence>
<dbReference type="SUPFAM" id="SSF52172">
    <property type="entry name" value="CheY-like"/>
    <property type="match status" value="1"/>
</dbReference>